<evidence type="ECO:0000313" key="3">
    <source>
        <dbReference type="EMBL" id="UPW00440.1"/>
    </source>
</evidence>
<dbReference type="SMART" id="SM00260">
    <property type="entry name" value="CheW"/>
    <property type="match status" value="1"/>
</dbReference>
<organism evidence="3 4">
    <name type="scientific">Halorussus gelatinilyticus</name>
    <dbReference type="NCBI Taxonomy" id="2937524"/>
    <lineage>
        <taxon>Archaea</taxon>
        <taxon>Methanobacteriati</taxon>
        <taxon>Methanobacteriota</taxon>
        <taxon>Stenosarchaea group</taxon>
        <taxon>Halobacteria</taxon>
        <taxon>Halobacteriales</taxon>
        <taxon>Haladaptataceae</taxon>
        <taxon>Halorussus</taxon>
    </lineage>
</organism>
<accession>A0A8U0IH72</accession>
<dbReference type="Proteomes" id="UP000830434">
    <property type="component" value="Chromosome"/>
</dbReference>
<dbReference type="GO" id="GO:0006935">
    <property type="term" value="P:chemotaxis"/>
    <property type="evidence" value="ECO:0007669"/>
    <property type="project" value="InterPro"/>
</dbReference>
<feature type="region of interest" description="Disordered" evidence="1">
    <location>
        <begin position="1"/>
        <end position="25"/>
    </location>
</feature>
<protein>
    <submittedName>
        <fullName evidence="3">Chemotaxis protein CheW</fullName>
    </submittedName>
</protein>
<dbReference type="PANTHER" id="PTHR22617">
    <property type="entry name" value="CHEMOTAXIS SENSOR HISTIDINE KINASE-RELATED"/>
    <property type="match status" value="1"/>
</dbReference>
<reference evidence="3" key="1">
    <citation type="submission" date="2022-04" db="EMBL/GenBank/DDBJ databases">
        <title>Diverse halophilic archaea isolated from saline environments.</title>
        <authorList>
            <person name="Cui H.-L."/>
        </authorList>
    </citation>
    <scope>NUCLEOTIDE SEQUENCE</scope>
    <source>
        <strain evidence="3">XZYJT40</strain>
    </source>
</reference>
<dbReference type="InterPro" id="IPR036061">
    <property type="entry name" value="CheW-like_dom_sf"/>
</dbReference>
<feature type="domain" description="CheW-like" evidence="2">
    <location>
        <begin position="25"/>
        <end position="175"/>
    </location>
</feature>
<dbReference type="InterPro" id="IPR002545">
    <property type="entry name" value="CheW-lke_dom"/>
</dbReference>
<proteinExistence type="predicted"/>
<dbReference type="Gene3D" id="2.40.50.180">
    <property type="entry name" value="CheA-289, Domain 4"/>
    <property type="match status" value="1"/>
</dbReference>
<dbReference type="SUPFAM" id="SSF50341">
    <property type="entry name" value="CheW-like"/>
    <property type="match status" value="1"/>
</dbReference>
<dbReference type="PROSITE" id="PS50851">
    <property type="entry name" value="CHEW"/>
    <property type="match status" value="1"/>
</dbReference>
<evidence type="ECO:0000259" key="2">
    <source>
        <dbReference type="PROSITE" id="PS50851"/>
    </source>
</evidence>
<dbReference type="Gene3D" id="2.30.30.40">
    <property type="entry name" value="SH3 Domains"/>
    <property type="match status" value="1"/>
</dbReference>
<evidence type="ECO:0000313" key="4">
    <source>
        <dbReference type="Proteomes" id="UP000830434"/>
    </source>
</evidence>
<dbReference type="EMBL" id="CP096658">
    <property type="protein sequence ID" value="UPW00440.1"/>
    <property type="molecule type" value="Genomic_DNA"/>
</dbReference>
<name>A0A8U0IH72_9EURY</name>
<dbReference type="GO" id="GO:0005829">
    <property type="term" value="C:cytosol"/>
    <property type="evidence" value="ECO:0007669"/>
    <property type="project" value="TreeGrafter"/>
</dbReference>
<dbReference type="AlphaFoldDB" id="A0A8U0IH72"/>
<keyword evidence="4" id="KW-1185">Reference proteome</keyword>
<evidence type="ECO:0000256" key="1">
    <source>
        <dbReference type="SAM" id="MobiDB-lite"/>
    </source>
</evidence>
<dbReference type="RefSeq" id="WP_248654851.1">
    <property type="nucleotide sequence ID" value="NZ_CP096658.1"/>
</dbReference>
<dbReference type="GeneID" id="72191848"/>
<dbReference type="InterPro" id="IPR039315">
    <property type="entry name" value="CheW"/>
</dbReference>
<dbReference type="KEGG" id="haxz:M0R88_18295"/>
<gene>
    <name evidence="3" type="ORF">M0R88_18295</name>
</gene>
<dbReference type="PANTHER" id="PTHR22617:SF23">
    <property type="entry name" value="CHEMOTAXIS PROTEIN CHEW"/>
    <property type="match status" value="1"/>
</dbReference>
<dbReference type="Pfam" id="PF01584">
    <property type="entry name" value="CheW"/>
    <property type="match status" value="1"/>
</dbReference>
<sequence length="175" mass="19408">MEVQETNAGDGTDETDSPEVAEGPTRQVVEFRLGEDYCAIDIDEVDSIVEIKKVTRIPRTPDSVDGVMDLRGETTAIINPRTFLGIDGDQPDGDEQNVLVLDRADDKQKIGIRVDEVLEVTTYPESKIDTDDDLSDLKTRGIREQVSRGIIRKPNGDGLDLVVWIDIDAIIDQLK</sequence>
<dbReference type="GO" id="GO:0007165">
    <property type="term" value="P:signal transduction"/>
    <property type="evidence" value="ECO:0007669"/>
    <property type="project" value="InterPro"/>
</dbReference>